<dbReference type="HOGENOM" id="CLU_2571641_0_0_5"/>
<name>A8EYL8_RICCK</name>
<dbReference type="RefSeq" id="WP_012148648.1">
    <property type="nucleotide sequence ID" value="NC_009879.1"/>
</dbReference>
<gene>
    <name evidence="1" type="ordered locus">A1E_02535</name>
</gene>
<evidence type="ECO:0000313" key="2">
    <source>
        <dbReference type="Proteomes" id="UP000007056"/>
    </source>
</evidence>
<reference evidence="2" key="1">
    <citation type="submission" date="2007-09" db="EMBL/GenBank/DDBJ databases">
        <title>Complete genome sequence of Rickettsia canadensis.</title>
        <authorList>
            <person name="Madan A."/>
            <person name="Fahey J."/>
            <person name="Helton E."/>
            <person name="Ketteman M."/>
            <person name="Madan A."/>
            <person name="Rodrigues S."/>
            <person name="Sanchez A."/>
            <person name="Whiting M."/>
            <person name="Dasch G."/>
            <person name="Eremeeva M."/>
        </authorList>
    </citation>
    <scope>NUCLEOTIDE SEQUENCE [LARGE SCALE GENOMIC DNA]</scope>
    <source>
        <strain evidence="2">McKiel</strain>
    </source>
</reference>
<dbReference type="KEGG" id="rcm:A1E_02535"/>
<sequence length="81" mass="9804">MDNNTTIFIIKTELKDRQYELNQLMSSYDVINDKLSKKLLDFIHVTTNVMKPLQVGQWTMDKKRECLNFIFYEPKFERRTP</sequence>
<protein>
    <submittedName>
        <fullName evidence="1">Uncharacterized protein</fullName>
    </submittedName>
</protein>
<evidence type="ECO:0000313" key="1">
    <source>
        <dbReference type="EMBL" id="ABV73451.1"/>
    </source>
</evidence>
<accession>A8EYL8</accession>
<dbReference type="Proteomes" id="UP000007056">
    <property type="component" value="Chromosome"/>
</dbReference>
<organism evidence="1 2">
    <name type="scientific">Rickettsia canadensis (strain McKiel)</name>
    <dbReference type="NCBI Taxonomy" id="293613"/>
    <lineage>
        <taxon>Bacteria</taxon>
        <taxon>Pseudomonadati</taxon>
        <taxon>Pseudomonadota</taxon>
        <taxon>Alphaproteobacteria</taxon>
        <taxon>Rickettsiales</taxon>
        <taxon>Rickettsiaceae</taxon>
        <taxon>Rickettsieae</taxon>
        <taxon>Rickettsia</taxon>
        <taxon>belli group</taxon>
    </lineage>
</organism>
<dbReference type="AlphaFoldDB" id="A8EYL8"/>
<proteinExistence type="predicted"/>
<dbReference type="EMBL" id="CP000409">
    <property type="protein sequence ID" value="ABV73451.1"/>
    <property type="molecule type" value="Genomic_DNA"/>
</dbReference>